<dbReference type="EMBL" id="JBFMKM010000007">
    <property type="protein sequence ID" value="KAL1305143.1"/>
    <property type="molecule type" value="Genomic_DNA"/>
</dbReference>
<dbReference type="RefSeq" id="XP_069201417.1">
    <property type="nucleotide sequence ID" value="XM_069341341.1"/>
</dbReference>
<dbReference type="GeneID" id="95975770"/>
<dbReference type="Gene3D" id="2.30.22.10">
    <property type="entry name" value="Head domain of nucleotide exchange factor GrpE"/>
    <property type="match status" value="1"/>
</dbReference>
<dbReference type="Gene3D" id="3.90.20.20">
    <property type="match status" value="1"/>
</dbReference>
<feature type="region of interest" description="Disordered" evidence="5">
    <location>
        <begin position="39"/>
        <end position="85"/>
    </location>
</feature>
<proteinExistence type="inferred from homology"/>
<feature type="region of interest" description="Disordered" evidence="5">
    <location>
        <begin position="175"/>
        <end position="198"/>
    </location>
</feature>
<evidence type="ECO:0000256" key="2">
    <source>
        <dbReference type="ARBA" id="ARBA00023186"/>
    </source>
</evidence>
<dbReference type="Pfam" id="PF01025">
    <property type="entry name" value="GrpE"/>
    <property type="match status" value="1"/>
</dbReference>
<dbReference type="PRINTS" id="PR00773">
    <property type="entry name" value="GRPEPROTEIN"/>
</dbReference>
<evidence type="ECO:0000313" key="7">
    <source>
        <dbReference type="Proteomes" id="UP001562354"/>
    </source>
</evidence>
<evidence type="ECO:0000256" key="5">
    <source>
        <dbReference type="SAM" id="MobiDB-lite"/>
    </source>
</evidence>
<dbReference type="PROSITE" id="PS01071">
    <property type="entry name" value="GRPE"/>
    <property type="match status" value="1"/>
</dbReference>
<dbReference type="PANTHER" id="PTHR21237:SF23">
    <property type="entry name" value="GRPE PROTEIN HOMOLOG, MITOCHONDRIAL"/>
    <property type="match status" value="1"/>
</dbReference>
<gene>
    <name evidence="6" type="ORF">AAFC00_002068</name>
</gene>
<dbReference type="InterPro" id="IPR009012">
    <property type="entry name" value="GrpE_head"/>
</dbReference>
<dbReference type="CDD" id="cd00446">
    <property type="entry name" value="GrpE"/>
    <property type="match status" value="1"/>
</dbReference>
<evidence type="ECO:0000256" key="1">
    <source>
        <dbReference type="ARBA" id="ARBA00009054"/>
    </source>
</evidence>
<evidence type="ECO:0000313" key="6">
    <source>
        <dbReference type="EMBL" id="KAL1305143.1"/>
    </source>
</evidence>
<dbReference type="InterPro" id="IPR000740">
    <property type="entry name" value="GrpE"/>
</dbReference>
<keyword evidence="3" id="KW-0496">Mitochondrion</keyword>
<comment type="subcellular location">
    <subcellularLocation>
        <location evidence="3">Mitochondrion matrix</location>
    </subcellularLocation>
</comment>
<comment type="function">
    <text evidence="3">Essential component of the PAM complex, a complex required for the translocation of transit peptide-containing proteins from the inner membrane into the mitochondrial matrix in an ATP-dependent manner.</text>
</comment>
<evidence type="ECO:0000256" key="3">
    <source>
        <dbReference type="RuleBase" id="RU000640"/>
    </source>
</evidence>
<dbReference type="HAMAP" id="MF_01151">
    <property type="entry name" value="GrpE"/>
    <property type="match status" value="1"/>
</dbReference>
<feature type="compositionally biased region" description="Basic and acidic residues" evidence="5">
    <location>
        <begin position="52"/>
        <end position="85"/>
    </location>
</feature>
<dbReference type="SUPFAM" id="SSF51064">
    <property type="entry name" value="Head domain of nucleotide exchange factor GrpE"/>
    <property type="match status" value="1"/>
</dbReference>
<feature type="compositionally biased region" description="Basic and acidic residues" evidence="5">
    <location>
        <begin position="175"/>
        <end position="187"/>
    </location>
</feature>
<keyword evidence="7" id="KW-1185">Reference proteome</keyword>
<protein>
    <recommendedName>
        <fullName evidence="3">GrpE protein homolog</fullName>
    </recommendedName>
</protein>
<comment type="caution">
    <text evidence="6">The sequence shown here is derived from an EMBL/GenBank/DDBJ whole genome shotgun (WGS) entry which is preliminary data.</text>
</comment>
<name>A0ABR3PG54_9PEZI</name>
<dbReference type="PANTHER" id="PTHR21237">
    <property type="entry name" value="GRPE PROTEIN"/>
    <property type="match status" value="1"/>
</dbReference>
<dbReference type="SUPFAM" id="SSF58014">
    <property type="entry name" value="Coiled-coil domain of nucleotide exchange factor GrpE"/>
    <property type="match status" value="1"/>
</dbReference>
<reference evidence="6 7" key="1">
    <citation type="submission" date="2024-07" db="EMBL/GenBank/DDBJ databases">
        <title>Draft sequence of the Neodothiora populina.</title>
        <authorList>
            <person name="Drown D.D."/>
            <person name="Schuette U.S."/>
            <person name="Buechlein A.B."/>
            <person name="Rusch D.R."/>
            <person name="Winton L.W."/>
            <person name="Adams G.A."/>
        </authorList>
    </citation>
    <scope>NUCLEOTIDE SEQUENCE [LARGE SCALE GENOMIC DNA]</scope>
    <source>
        <strain evidence="6 7">CPC 39397</strain>
    </source>
</reference>
<evidence type="ECO:0000256" key="4">
    <source>
        <dbReference type="RuleBase" id="RU004478"/>
    </source>
</evidence>
<sequence length="227" mass="25578">MLQKYLARSARTFAAQSFESRLPQATRASFRAAYPGNGRVLSGLRPYSDSAAETKDEKPEAKAKEEEDPAKEIEAAKAEAKEATDKWKRQVAEYRNLQEQTKREVQAAKDFALQRFAKELLDSVDNFDRALGAVPQDKLSSNQELKTLYDGLRMTETILMNTLKKFGVEKLDPAETNEKFDPNRHEATFQTPQPDKEDGTVFYTQSKGFLLNGRVIRPAKVGVVKNA</sequence>
<dbReference type="InterPro" id="IPR013805">
    <property type="entry name" value="GrpE_CC"/>
</dbReference>
<keyword evidence="2 3" id="KW-0143">Chaperone</keyword>
<dbReference type="Proteomes" id="UP001562354">
    <property type="component" value="Unassembled WGS sequence"/>
</dbReference>
<accession>A0ABR3PG54</accession>
<organism evidence="6 7">
    <name type="scientific">Neodothiora populina</name>
    <dbReference type="NCBI Taxonomy" id="2781224"/>
    <lineage>
        <taxon>Eukaryota</taxon>
        <taxon>Fungi</taxon>
        <taxon>Dikarya</taxon>
        <taxon>Ascomycota</taxon>
        <taxon>Pezizomycotina</taxon>
        <taxon>Dothideomycetes</taxon>
        <taxon>Dothideomycetidae</taxon>
        <taxon>Dothideales</taxon>
        <taxon>Dothioraceae</taxon>
        <taxon>Neodothiora</taxon>
    </lineage>
</organism>
<comment type="similarity">
    <text evidence="1 4">Belongs to the GrpE family.</text>
</comment>